<keyword evidence="1" id="KW-0472">Membrane</keyword>
<name>A0A0E9X8U0_ANGAN</name>
<keyword evidence="1" id="KW-0812">Transmembrane</keyword>
<sequence length="106" mass="12649">MWLSICHHMREVPVGIQNGCRNLHFVSLDRFIIRLAFLEIFLCCLYCVLSHHLSQLKICSKYAVSIRKTVVQRQWSTFTVSPNRWFLNAINWLVHLLKSMYCAKHW</sequence>
<reference evidence="2" key="1">
    <citation type="submission" date="2014-11" db="EMBL/GenBank/DDBJ databases">
        <authorList>
            <person name="Amaro Gonzalez C."/>
        </authorList>
    </citation>
    <scope>NUCLEOTIDE SEQUENCE</scope>
</reference>
<reference evidence="2" key="2">
    <citation type="journal article" date="2015" name="Fish Shellfish Immunol.">
        <title>Early steps in the European eel (Anguilla anguilla)-Vibrio vulnificus interaction in the gills: Role of the RtxA13 toxin.</title>
        <authorList>
            <person name="Callol A."/>
            <person name="Pajuelo D."/>
            <person name="Ebbesson L."/>
            <person name="Teles M."/>
            <person name="MacKenzie S."/>
            <person name="Amaro C."/>
        </authorList>
    </citation>
    <scope>NUCLEOTIDE SEQUENCE</scope>
</reference>
<proteinExistence type="predicted"/>
<organism evidence="2">
    <name type="scientific">Anguilla anguilla</name>
    <name type="common">European freshwater eel</name>
    <name type="synonym">Muraena anguilla</name>
    <dbReference type="NCBI Taxonomy" id="7936"/>
    <lineage>
        <taxon>Eukaryota</taxon>
        <taxon>Metazoa</taxon>
        <taxon>Chordata</taxon>
        <taxon>Craniata</taxon>
        <taxon>Vertebrata</taxon>
        <taxon>Euteleostomi</taxon>
        <taxon>Actinopterygii</taxon>
        <taxon>Neopterygii</taxon>
        <taxon>Teleostei</taxon>
        <taxon>Anguilliformes</taxon>
        <taxon>Anguillidae</taxon>
        <taxon>Anguilla</taxon>
    </lineage>
</organism>
<protein>
    <submittedName>
        <fullName evidence="2">Uncharacterized protein</fullName>
    </submittedName>
</protein>
<evidence type="ECO:0000313" key="2">
    <source>
        <dbReference type="EMBL" id="JAH98240.1"/>
    </source>
</evidence>
<feature type="transmembrane region" description="Helical" evidence="1">
    <location>
        <begin position="31"/>
        <end position="49"/>
    </location>
</feature>
<dbReference type="EMBL" id="GBXM01010337">
    <property type="protein sequence ID" value="JAH98240.1"/>
    <property type="molecule type" value="Transcribed_RNA"/>
</dbReference>
<keyword evidence="1" id="KW-1133">Transmembrane helix</keyword>
<accession>A0A0E9X8U0</accession>
<dbReference type="AlphaFoldDB" id="A0A0E9X8U0"/>
<evidence type="ECO:0000256" key="1">
    <source>
        <dbReference type="SAM" id="Phobius"/>
    </source>
</evidence>